<dbReference type="AlphaFoldDB" id="H2Z2B1"/>
<dbReference type="Proteomes" id="UP000007875">
    <property type="component" value="Unassembled WGS sequence"/>
</dbReference>
<dbReference type="HOGENOM" id="CLU_3394036_0_0_1"/>
<keyword evidence="2" id="KW-1185">Reference proteome</keyword>
<evidence type="ECO:0000313" key="1">
    <source>
        <dbReference type="Ensembl" id="ENSCSAVP00000011723.1"/>
    </source>
</evidence>
<dbReference type="InParanoid" id="H2Z2B1"/>
<organism evidence="1 2">
    <name type="scientific">Ciona savignyi</name>
    <name type="common">Pacific transparent sea squirt</name>
    <dbReference type="NCBI Taxonomy" id="51511"/>
    <lineage>
        <taxon>Eukaryota</taxon>
        <taxon>Metazoa</taxon>
        <taxon>Chordata</taxon>
        <taxon>Tunicata</taxon>
        <taxon>Ascidiacea</taxon>
        <taxon>Phlebobranchia</taxon>
        <taxon>Cionidae</taxon>
        <taxon>Ciona</taxon>
    </lineage>
</organism>
<name>H2Z2B1_CIOSA</name>
<protein>
    <submittedName>
        <fullName evidence="1">Uncharacterized protein</fullName>
    </submittedName>
</protein>
<dbReference type="Ensembl" id="ENSCSAVT00000011860.1">
    <property type="protein sequence ID" value="ENSCSAVP00000011723.1"/>
    <property type="gene ID" value="ENSCSAVG00000006875.1"/>
</dbReference>
<proteinExistence type="predicted"/>
<evidence type="ECO:0000313" key="2">
    <source>
        <dbReference type="Proteomes" id="UP000007875"/>
    </source>
</evidence>
<reference evidence="1" key="3">
    <citation type="submission" date="2025-09" db="UniProtKB">
        <authorList>
            <consortium name="Ensembl"/>
        </authorList>
    </citation>
    <scope>IDENTIFICATION</scope>
</reference>
<sequence length="32" mass="3449">MDTSGWLLVCDIQGLPSHRLSCGQSTSGVWTL</sequence>
<reference evidence="2" key="1">
    <citation type="submission" date="2003-08" db="EMBL/GenBank/DDBJ databases">
        <authorList>
            <person name="Birren B."/>
            <person name="Nusbaum C."/>
            <person name="Abebe A."/>
            <person name="Abouelleil A."/>
            <person name="Adekoya E."/>
            <person name="Ait-zahra M."/>
            <person name="Allen N."/>
            <person name="Allen T."/>
            <person name="An P."/>
            <person name="Anderson M."/>
            <person name="Anderson S."/>
            <person name="Arachchi H."/>
            <person name="Armbruster J."/>
            <person name="Bachantsang P."/>
            <person name="Baldwin J."/>
            <person name="Barry A."/>
            <person name="Bayul T."/>
            <person name="Blitshsteyn B."/>
            <person name="Bloom T."/>
            <person name="Blye J."/>
            <person name="Boguslavskiy L."/>
            <person name="Borowsky M."/>
            <person name="Boukhgalter B."/>
            <person name="Brunache A."/>
            <person name="Butler J."/>
            <person name="Calixte N."/>
            <person name="Calvo S."/>
            <person name="Camarata J."/>
            <person name="Campo K."/>
            <person name="Chang J."/>
            <person name="Cheshatsang Y."/>
            <person name="Citroen M."/>
            <person name="Collymore A."/>
            <person name="Considine T."/>
            <person name="Cook A."/>
            <person name="Cooke P."/>
            <person name="Corum B."/>
            <person name="Cuomo C."/>
            <person name="David R."/>
            <person name="Dawoe T."/>
            <person name="Degray S."/>
            <person name="Dodge S."/>
            <person name="Dooley K."/>
            <person name="Dorje P."/>
            <person name="Dorjee K."/>
            <person name="Dorris L."/>
            <person name="Duffey N."/>
            <person name="Dupes A."/>
            <person name="Elkins T."/>
            <person name="Engels R."/>
            <person name="Erickson J."/>
            <person name="Farina A."/>
            <person name="Faro S."/>
            <person name="Ferreira P."/>
            <person name="Fischer H."/>
            <person name="Fitzgerald M."/>
            <person name="Foley K."/>
            <person name="Gage D."/>
            <person name="Galagan J."/>
            <person name="Gearin G."/>
            <person name="Gnerre S."/>
            <person name="Gnirke A."/>
            <person name="Goyette A."/>
            <person name="Graham J."/>
            <person name="Grandbois E."/>
            <person name="Gyaltsen K."/>
            <person name="Hafez N."/>
            <person name="Hagopian D."/>
            <person name="Hagos B."/>
            <person name="Hall J."/>
            <person name="Hatcher B."/>
            <person name="Heller A."/>
            <person name="Higgins H."/>
            <person name="Honan T."/>
            <person name="Horn A."/>
            <person name="Houde N."/>
            <person name="Hughes L."/>
            <person name="Hulme W."/>
            <person name="Husby E."/>
            <person name="Iliev I."/>
            <person name="Jaffe D."/>
            <person name="Jones C."/>
            <person name="Kamal M."/>
            <person name="Kamat A."/>
            <person name="Kamvysselis M."/>
            <person name="Karlsson E."/>
            <person name="Kells C."/>
            <person name="Kieu A."/>
            <person name="Kisner P."/>
            <person name="Kodira C."/>
            <person name="Kulbokas E."/>
            <person name="Labutti K."/>
            <person name="Lama D."/>
            <person name="Landers T."/>
            <person name="Leger J."/>
            <person name="Levine S."/>
            <person name="Lewis D."/>
            <person name="Lewis T."/>
            <person name="Lindblad-toh K."/>
            <person name="Liu X."/>
            <person name="Lokyitsang T."/>
            <person name="Lokyitsang Y."/>
            <person name="Lucien O."/>
            <person name="Lui A."/>
            <person name="Ma L.J."/>
            <person name="Mabbitt R."/>
            <person name="Macdonald J."/>
            <person name="Maclean C."/>
            <person name="Major J."/>
            <person name="Manning J."/>
            <person name="Marabella R."/>
            <person name="Maru K."/>
            <person name="Matthews C."/>
            <person name="Mauceli E."/>
            <person name="Mccarthy M."/>
            <person name="Mcdonough S."/>
            <person name="Mcghee T."/>
            <person name="Meldrim J."/>
            <person name="Meneus L."/>
            <person name="Mesirov J."/>
            <person name="Mihalev A."/>
            <person name="Mihova T."/>
            <person name="Mikkelsen T."/>
            <person name="Mlenga V."/>
            <person name="Moru K."/>
            <person name="Mozes J."/>
            <person name="Mulrain L."/>
            <person name="Munson G."/>
            <person name="Naylor J."/>
            <person name="Newes C."/>
            <person name="Nguyen C."/>
            <person name="Nguyen N."/>
            <person name="Nguyen T."/>
            <person name="Nicol R."/>
            <person name="Nielsen C."/>
            <person name="Nizzari M."/>
            <person name="Norbu C."/>
            <person name="Norbu N."/>
            <person name="O'donnell P."/>
            <person name="Okoawo O."/>
            <person name="O'leary S."/>
            <person name="Omotosho B."/>
            <person name="O'neill K."/>
            <person name="Osman S."/>
            <person name="Parker S."/>
            <person name="Perrin D."/>
            <person name="Phunkhang P."/>
            <person name="Piqani B."/>
            <person name="Purcell S."/>
            <person name="Rachupka T."/>
            <person name="Ramasamy U."/>
            <person name="Rameau R."/>
            <person name="Ray V."/>
            <person name="Raymond C."/>
            <person name="Retta R."/>
            <person name="Richardson S."/>
            <person name="Rise C."/>
            <person name="Rodriguez J."/>
            <person name="Rogers J."/>
            <person name="Rogov P."/>
            <person name="Rutman M."/>
            <person name="Schupbach R."/>
            <person name="Seaman C."/>
            <person name="Settipalli S."/>
            <person name="Sharpe T."/>
            <person name="Sheridan J."/>
            <person name="Sherpa N."/>
            <person name="Shi J."/>
            <person name="Smirnov S."/>
            <person name="Smith C."/>
            <person name="Sougnez C."/>
            <person name="Spencer B."/>
            <person name="Stalker J."/>
            <person name="Stange-thomann N."/>
            <person name="Stavropoulos S."/>
            <person name="Stetson K."/>
            <person name="Stone C."/>
            <person name="Stone S."/>
            <person name="Stubbs M."/>
            <person name="Talamas J."/>
            <person name="Tchuinga P."/>
            <person name="Tenzing P."/>
            <person name="Tesfaye S."/>
            <person name="Theodore J."/>
            <person name="Thoulutsang Y."/>
            <person name="Topham K."/>
            <person name="Towey S."/>
            <person name="Tsamla T."/>
            <person name="Tsomo N."/>
            <person name="Vallee D."/>
            <person name="Vassiliev H."/>
            <person name="Venkataraman V."/>
            <person name="Vinson J."/>
            <person name="Vo A."/>
            <person name="Wade C."/>
            <person name="Wang S."/>
            <person name="Wangchuk T."/>
            <person name="Wangdi T."/>
            <person name="Whittaker C."/>
            <person name="Wilkinson J."/>
            <person name="Wu Y."/>
            <person name="Wyman D."/>
            <person name="Yadav S."/>
            <person name="Yang S."/>
            <person name="Yang X."/>
            <person name="Yeager S."/>
            <person name="Yee E."/>
            <person name="Young G."/>
            <person name="Zainoun J."/>
            <person name="Zembeck L."/>
            <person name="Zimmer A."/>
            <person name="Zody M."/>
            <person name="Lander E."/>
        </authorList>
    </citation>
    <scope>NUCLEOTIDE SEQUENCE [LARGE SCALE GENOMIC DNA]</scope>
</reference>
<reference evidence="1" key="2">
    <citation type="submission" date="2025-08" db="UniProtKB">
        <authorList>
            <consortium name="Ensembl"/>
        </authorList>
    </citation>
    <scope>IDENTIFICATION</scope>
</reference>
<accession>H2Z2B1</accession>